<accession>A0A7W2IBQ6</accession>
<proteinExistence type="predicted"/>
<keyword evidence="2" id="KW-1185">Reference proteome</keyword>
<dbReference type="Proteomes" id="UP000534388">
    <property type="component" value="Unassembled WGS sequence"/>
</dbReference>
<protein>
    <submittedName>
        <fullName evidence="1">Uncharacterized protein</fullName>
    </submittedName>
</protein>
<gene>
    <name evidence="1" type="ORF">H3H37_10055</name>
</gene>
<dbReference type="EMBL" id="JACEZT010000005">
    <property type="protein sequence ID" value="MBA5637395.1"/>
    <property type="molecule type" value="Genomic_DNA"/>
</dbReference>
<evidence type="ECO:0000313" key="1">
    <source>
        <dbReference type="EMBL" id="MBA5637395.1"/>
    </source>
</evidence>
<comment type="caution">
    <text evidence="1">The sequence shown here is derived from an EMBL/GenBank/DDBJ whole genome shotgun (WGS) entry which is preliminary data.</text>
</comment>
<evidence type="ECO:0000313" key="2">
    <source>
        <dbReference type="Proteomes" id="UP000534388"/>
    </source>
</evidence>
<dbReference type="AlphaFoldDB" id="A0A7W2IBQ6"/>
<reference evidence="1 2" key="1">
    <citation type="submission" date="2020-07" db="EMBL/GenBank/DDBJ databases">
        <title>Novel species isolated from subtropical streams in China.</title>
        <authorList>
            <person name="Lu H."/>
        </authorList>
    </citation>
    <scope>NUCLEOTIDE SEQUENCE [LARGE SCALE GENOMIC DNA]</scope>
    <source>
        <strain evidence="1 2">LX20W</strain>
    </source>
</reference>
<sequence length="136" mass="14812">MEVKTTGATKLTYATALIGDYKKLLGKAAVAGSLGQRFNWLQGYLKVVHEFSDDEVERVGNLFMPDAKDCKGIKLLPTLVHDRKAGDPAAVVALDEVAAEIEKQGWGKQTIEPWSIAIEKLTECLVHLSNNGSTMP</sequence>
<organism evidence="1 2">
    <name type="scientific">Rugamonas brunnea</name>
    <dbReference type="NCBI Taxonomy" id="2758569"/>
    <lineage>
        <taxon>Bacteria</taxon>
        <taxon>Pseudomonadati</taxon>
        <taxon>Pseudomonadota</taxon>
        <taxon>Betaproteobacteria</taxon>
        <taxon>Burkholderiales</taxon>
        <taxon>Oxalobacteraceae</taxon>
        <taxon>Telluria group</taxon>
        <taxon>Rugamonas</taxon>
    </lineage>
</organism>
<name>A0A7W2IBQ6_9BURK</name>